<name>A0ABS1KN47_9BACT</name>
<dbReference type="EMBL" id="JAERRB010000002">
    <property type="protein sequence ID" value="MBL0740880.1"/>
    <property type="molecule type" value="Genomic_DNA"/>
</dbReference>
<dbReference type="Proteomes" id="UP000613030">
    <property type="component" value="Unassembled WGS sequence"/>
</dbReference>
<sequence>MRNVRLALVAMMAPIISSYAQVQTDPAAQATTPPAPAKKPAIEELRLKLNEDGTHYLKWTFLNQVWLRYNDSNPGTTVLKEPASNTTDIGLRRTRIQFYGQLTDHVFFYTQFGQNNFNFLSNNAGNRKLQVFFHDVLGEYKVWKDNDKLKLGGGLTITNGLSRFSQPSIGTIMTMDVPVFAQATVDQTDEFARKLSVYARGQLGKFDYRIVMSDPFPITTNGATPPVIGPNATFATQGHHKQYQGFFMYNFFDKEANTTPYMTGTYLGKKRVFNIEAGFITQKNATWTSNDLGATQQYHNMNLWSVALYYDAPLNAEKGTALSAYAGYFNLDYGTNYLRYNGVMNPADGIAMAPGGLSGTQGNAFPMFGTGKVVYAQVGYLLQKDLFGEGNGTLMPYASIQAGNYDRLKDKMNVWNVGVNWLIKGHTSKISLDYQNRPYFENRGADIVKGGSKGQVVLQYQINF</sequence>
<comment type="caution">
    <text evidence="2">The sequence shown here is derived from an EMBL/GenBank/DDBJ whole genome shotgun (WGS) entry which is preliminary data.</text>
</comment>
<keyword evidence="1" id="KW-0732">Signal</keyword>
<evidence type="ECO:0008006" key="4">
    <source>
        <dbReference type="Google" id="ProtNLM"/>
    </source>
</evidence>
<accession>A0ABS1KN47</accession>
<evidence type="ECO:0000256" key="1">
    <source>
        <dbReference type="SAM" id="SignalP"/>
    </source>
</evidence>
<organism evidence="2 3">
    <name type="scientific">Chryseolinea lacunae</name>
    <dbReference type="NCBI Taxonomy" id="2801331"/>
    <lineage>
        <taxon>Bacteria</taxon>
        <taxon>Pseudomonadati</taxon>
        <taxon>Bacteroidota</taxon>
        <taxon>Cytophagia</taxon>
        <taxon>Cytophagales</taxon>
        <taxon>Fulvivirgaceae</taxon>
        <taxon>Chryseolinea</taxon>
    </lineage>
</organism>
<keyword evidence="3" id="KW-1185">Reference proteome</keyword>
<feature type="chain" id="PRO_5045600377" description="Porin" evidence="1">
    <location>
        <begin position="23"/>
        <end position="464"/>
    </location>
</feature>
<protein>
    <recommendedName>
        <fullName evidence="4">Porin</fullName>
    </recommendedName>
</protein>
<reference evidence="2 3" key="1">
    <citation type="submission" date="2021-01" db="EMBL/GenBank/DDBJ databases">
        <title>Chryseolinea sp. Jin1 Genome sequencing and assembly.</title>
        <authorList>
            <person name="Kim I."/>
        </authorList>
    </citation>
    <scope>NUCLEOTIDE SEQUENCE [LARGE SCALE GENOMIC DNA]</scope>
    <source>
        <strain evidence="2 3">Jin1</strain>
    </source>
</reference>
<evidence type="ECO:0000313" key="2">
    <source>
        <dbReference type="EMBL" id="MBL0740880.1"/>
    </source>
</evidence>
<dbReference type="RefSeq" id="WP_202008255.1">
    <property type="nucleotide sequence ID" value="NZ_JAERRB010000002.1"/>
</dbReference>
<proteinExistence type="predicted"/>
<feature type="signal peptide" evidence="1">
    <location>
        <begin position="1"/>
        <end position="22"/>
    </location>
</feature>
<gene>
    <name evidence="2" type="ORF">JI741_06595</name>
</gene>
<evidence type="ECO:0000313" key="3">
    <source>
        <dbReference type="Proteomes" id="UP000613030"/>
    </source>
</evidence>